<evidence type="ECO:0000256" key="5">
    <source>
        <dbReference type="ARBA" id="ARBA00023136"/>
    </source>
</evidence>
<dbReference type="InterPro" id="IPR001279">
    <property type="entry name" value="Metallo-B-lactamas"/>
</dbReference>
<gene>
    <name evidence="8" type="ORF">SAMN05660284_02438</name>
</gene>
<feature type="domain" description="Metallo-beta-lactamase" evidence="7">
    <location>
        <begin position="514"/>
        <end position="699"/>
    </location>
</feature>
<evidence type="ECO:0000256" key="4">
    <source>
        <dbReference type="ARBA" id="ARBA00022989"/>
    </source>
</evidence>
<feature type="transmembrane region" description="Helical" evidence="6">
    <location>
        <begin position="276"/>
        <end position="296"/>
    </location>
</feature>
<dbReference type="STRING" id="83765.SAMN05660284_02438"/>
<reference evidence="9" key="1">
    <citation type="submission" date="2016-10" db="EMBL/GenBank/DDBJ databases">
        <authorList>
            <person name="Varghese N."/>
            <person name="Submissions S."/>
        </authorList>
    </citation>
    <scope>NUCLEOTIDE SEQUENCE [LARGE SCALE GENOMIC DNA]</scope>
    <source>
        <strain evidence="9">DSM 6150</strain>
    </source>
</reference>
<dbReference type="EMBL" id="FOVE01000020">
    <property type="protein sequence ID" value="SFN88042.1"/>
    <property type="molecule type" value="Genomic_DNA"/>
</dbReference>
<keyword evidence="9" id="KW-1185">Reference proteome</keyword>
<feature type="transmembrane region" description="Helical" evidence="6">
    <location>
        <begin position="317"/>
        <end position="334"/>
    </location>
</feature>
<dbReference type="CDD" id="cd07731">
    <property type="entry name" value="ComA-like_MBL-fold"/>
    <property type="match status" value="1"/>
</dbReference>
<evidence type="ECO:0000256" key="1">
    <source>
        <dbReference type="ARBA" id="ARBA00004651"/>
    </source>
</evidence>
<proteinExistence type="predicted"/>
<dbReference type="InterPro" id="IPR036866">
    <property type="entry name" value="RibonucZ/Hydroxyglut_hydro"/>
</dbReference>
<evidence type="ECO:0000313" key="9">
    <source>
        <dbReference type="Proteomes" id="UP000242869"/>
    </source>
</evidence>
<feature type="transmembrane region" description="Helical" evidence="6">
    <location>
        <begin position="371"/>
        <end position="391"/>
    </location>
</feature>
<evidence type="ECO:0000259" key="7">
    <source>
        <dbReference type="SMART" id="SM00849"/>
    </source>
</evidence>
<dbReference type="Pfam" id="PF03772">
    <property type="entry name" value="Competence"/>
    <property type="match status" value="1"/>
</dbReference>
<comment type="subcellular location">
    <subcellularLocation>
        <location evidence="1">Cell membrane</location>
        <topology evidence="1">Multi-pass membrane protein</topology>
    </subcellularLocation>
</comment>
<dbReference type="SMART" id="SM00849">
    <property type="entry name" value="Lactamase_B"/>
    <property type="match status" value="1"/>
</dbReference>
<dbReference type="GO" id="GO:0005886">
    <property type="term" value="C:plasma membrane"/>
    <property type="evidence" value="ECO:0007669"/>
    <property type="project" value="UniProtKB-SubCell"/>
</dbReference>
<dbReference type="Pfam" id="PF00753">
    <property type="entry name" value="Lactamase_B"/>
    <property type="match status" value="1"/>
</dbReference>
<feature type="transmembrane region" description="Helical" evidence="6">
    <location>
        <begin position="459"/>
        <end position="475"/>
    </location>
</feature>
<dbReference type="InterPro" id="IPR004477">
    <property type="entry name" value="ComEC_N"/>
</dbReference>
<dbReference type="InterPro" id="IPR004797">
    <property type="entry name" value="Competence_ComEC/Rec2"/>
</dbReference>
<name>A0A1I5CMC0_9NEIS</name>
<dbReference type="NCBIfam" id="TIGR00360">
    <property type="entry name" value="ComEC_N-term"/>
    <property type="match status" value="1"/>
</dbReference>
<protein>
    <submittedName>
        <fullName evidence="8">Competence protein ComEC</fullName>
    </submittedName>
</protein>
<keyword evidence="4 6" id="KW-1133">Transmembrane helix</keyword>
<keyword evidence="2" id="KW-1003">Cell membrane</keyword>
<dbReference type="InterPro" id="IPR035681">
    <property type="entry name" value="ComA-like_MBL"/>
</dbReference>
<keyword evidence="5 6" id="KW-0472">Membrane</keyword>
<dbReference type="PANTHER" id="PTHR30619:SF1">
    <property type="entry name" value="RECOMBINATION PROTEIN 2"/>
    <property type="match status" value="1"/>
</dbReference>
<dbReference type="InterPro" id="IPR025405">
    <property type="entry name" value="DUF4131"/>
</dbReference>
<accession>A0A1I5CMC0</accession>
<evidence type="ECO:0000256" key="3">
    <source>
        <dbReference type="ARBA" id="ARBA00022692"/>
    </source>
</evidence>
<sequence>MLLRYLILIASFVAGVCLLQRQPALPPSWPFLLAAAAGAALSWKIIRWRTPLFAVVLFCAGFGYADWCAQRRLAGWLPLELESRPVVVEGYVSDLPQATRHGTRFLFSPTKAEMPLPAKIQVNWYGPKDRVQAGERWRLTLRLKRPHGQINPGGFDLESWFLQQGIGATASVRTGDKLEGLAAAAWLARIRSALRDRVNAALPDAPYAGVIVALTVGDQGNIPQEQWRRYATTGVTHLISISGLHITMLAGLMAWLMNFCWRRIPFLAARFGAPRAALLAGVATALVYSALAGMAVPTQRTLLMLGTAAFCLWRARPAATGAIWACALAVVVLFDPFAVLSVGFWLSFLTVGVLLWVGGHRLGEGVKWHGWISAQWAATLGSAPILLVVFGQLPLVSPLANGFAIPLVSIGVTPLALAGLFDPTGILLYLAERLYAATDWLLIQCAAVPHSLWTVTPPPLWALAPAALGVILLLAPRGVPGRMLGGVFLLPLFVLRPEPLPEGTYRATVLDVGQGLSVLVETRNSALMFDTGLAPNGERVGMPALRAAGRGRLDELVLSHNDNDHVGSAEAVLMQFPVGRVVHSLPDDLPWLEAVREQRRCRAGEGWERDGVRFSLLWPPEGFMRKDKNSMSCVLLVDNGRHRLLIPADLGGRPEARLVANGLPQSDIVVAAHHGGKGSSSLAFVEAARPRYAVFSAGYRNRFGHPRPEILERYAAAGAITLRTDESGALVFDVGDEIGVKRWREARRRYWYAVP</sequence>
<dbReference type="SUPFAM" id="SSF56281">
    <property type="entry name" value="Metallo-hydrolase/oxidoreductase"/>
    <property type="match status" value="1"/>
</dbReference>
<feature type="transmembrane region" description="Helical" evidence="6">
    <location>
        <begin position="235"/>
        <end position="256"/>
    </location>
</feature>
<dbReference type="Gene3D" id="3.60.15.10">
    <property type="entry name" value="Ribonuclease Z/Hydroxyacylglutathione hydrolase-like"/>
    <property type="match status" value="1"/>
</dbReference>
<dbReference type="Pfam" id="PF13567">
    <property type="entry name" value="DUF4131"/>
    <property type="match status" value="1"/>
</dbReference>
<dbReference type="InterPro" id="IPR052159">
    <property type="entry name" value="Competence_DNA_uptake"/>
</dbReference>
<dbReference type="AlphaFoldDB" id="A0A1I5CMC0"/>
<dbReference type="Proteomes" id="UP000242869">
    <property type="component" value="Unassembled WGS sequence"/>
</dbReference>
<organism evidence="8 9">
    <name type="scientific">Formivibrio citricus</name>
    <dbReference type="NCBI Taxonomy" id="83765"/>
    <lineage>
        <taxon>Bacteria</taxon>
        <taxon>Pseudomonadati</taxon>
        <taxon>Pseudomonadota</taxon>
        <taxon>Betaproteobacteria</taxon>
        <taxon>Neisseriales</taxon>
        <taxon>Chitinibacteraceae</taxon>
        <taxon>Formivibrio</taxon>
    </lineage>
</organism>
<evidence type="ECO:0000313" key="8">
    <source>
        <dbReference type="EMBL" id="SFN88042.1"/>
    </source>
</evidence>
<keyword evidence="3 6" id="KW-0812">Transmembrane</keyword>
<dbReference type="RefSeq" id="WP_091196941.1">
    <property type="nucleotide sequence ID" value="NZ_FOVE01000020.1"/>
</dbReference>
<feature type="transmembrane region" description="Helical" evidence="6">
    <location>
        <begin position="403"/>
        <end position="422"/>
    </location>
</feature>
<evidence type="ECO:0000256" key="6">
    <source>
        <dbReference type="SAM" id="Phobius"/>
    </source>
</evidence>
<dbReference type="OrthoDB" id="9761531at2"/>
<feature type="transmembrane region" description="Helical" evidence="6">
    <location>
        <begin position="340"/>
        <end position="359"/>
    </location>
</feature>
<dbReference type="GO" id="GO:0030420">
    <property type="term" value="P:establishment of competence for transformation"/>
    <property type="evidence" value="ECO:0007669"/>
    <property type="project" value="InterPro"/>
</dbReference>
<dbReference type="NCBIfam" id="TIGR00361">
    <property type="entry name" value="ComEC_Rec2"/>
    <property type="match status" value="1"/>
</dbReference>
<evidence type="ECO:0000256" key="2">
    <source>
        <dbReference type="ARBA" id="ARBA00022475"/>
    </source>
</evidence>
<dbReference type="PANTHER" id="PTHR30619">
    <property type="entry name" value="DNA INTERNALIZATION/COMPETENCE PROTEIN COMEC/REC2"/>
    <property type="match status" value="1"/>
</dbReference>